<evidence type="ECO:0000313" key="2">
    <source>
        <dbReference type="Proteomes" id="UP000499080"/>
    </source>
</evidence>
<protein>
    <submittedName>
        <fullName evidence="1">Uncharacterized protein</fullName>
    </submittedName>
</protein>
<dbReference type="Proteomes" id="UP000499080">
    <property type="component" value="Unassembled WGS sequence"/>
</dbReference>
<organism evidence="1 2">
    <name type="scientific">Araneus ventricosus</name>
    <name type="common">Orbweaver spider</name>
    <name type="synonym">Epeira ventricosa</name>
    <dbReference type="NCBI Taxonomy" id="182803"/>
    <lineage>
        <taxon>Eukaryota</taxon>
        <taxon>Metazoa</taxon>
        <taxon>Ecdysozoa</taxon>
        <taxon>Arthropoda</taxon>
        <taxon>Chelicerata</taxon>
        <taxon>Arachnida</taxon>
        <taxon>Araneae</taxon>
        <taxon>Araneomorphae</taxon>
        <taxon>Entelegynae</taxon>
        <taxon>Araneoidea</taxon>
        <taxon>Araneidae</taxon>
        <taxon>Araneus</taxon>
    </lineage>
</organism>
<sequence length="106" mass="12016">MDPLTPLGFVEYKKNGVRNKAAVPIGPQNTKIVLDQLFKDDTMAALRQIKHGGGSDGNHGIRSILLSRYMQIQREIFNFGRLLQEEKELNTKIPYIRDHAGLWLAV</sequence>
<proteinExistence type="predicted"/>
<evidence type="ECO:0000313" key="1">
    <source>
        <dbReference type="EMBL" id="GBN11712.1"/>
    </source>
</evidence>
<comment type="caution">
    <text evidence="1">The sequence shown here is derived from an EMBL/GenBank/DDBJ whole genome shotgun (WGS) entry which is preliminary data.</text>
</comment>
<name>A0A4Y2LB28_ARAVE</name>
<dbReference type="EMBL" id="BGPR01005604">
    <property type="protein sequence ID" value="GBN11712.1"/>
    <property type="molecule type" value="Genomic_DNA"/>
</dbReference>
<reference evidence="1 2" key="1">
    <citation type="journal article" date="2019" name="Sci. Rep.">
        <title>Orb-weaving spider Araneus ventricosus genome elucidates the spidroin gene catalogue.</title>
        <authorList>
            <person name="Kono N."/>
            <person name="Nakamura H."/>
            <person name="Ohtoshi R."/>
            <person name="Moran D.A.P."/>
            <person name="Shinohara A."/>
            <person name="Yoshida Y."/>
            <person name="Fujiwara M."/>
            <person name="Mori M."/>
            <person name="Tomita M."/>
            <person name="Arakawa K."/>
        </authorList>
    </citation>
    <scope>NUCLEOTIDE SEQUENCE [LARGE SCALE GENOMIC DNA]</scope>
</reference>
<gene>
    <name evidence="1" type="ORF">AVEN_229667_1</name>
</gene>
<dbReference type="AlphaFoldDB" id="A0A4Y2LB28"/>
<keyword evidence="2" id="KW-1185">Reference proteome</keyword>
<accession>A0A4Y2LB28</accession>